<protein>
    <submittedName>
        <fullName evidence="2">Uncharacterized protein</fullName>
    </submittedName>
</protein>
<evidence type="ECO:0000256" key="1">
    <source>
        <dbReference type="SAM" id="Phobius"/>
    </source>
</evidence>
<reference evidence="3" key="1">
    <citation type="submission" date="2017-02" db="EMBL/GenBank/DDBJ databases">
        <authorList>
            <person name="Varghese N."/>
            <person name="Submissions S."/>
        </authorList>
    </citation>
    <scope>NUCLEOTIDE SEQUENCE [LARGE SCALE GENOMIC DNA]</scope>
    <source>
        <strain evidence="3">ATCC BAA-1030</strain>
    </source>
</reference>
<dbReference type="EMBL" id="FUXI01000003">
    <property type="protein sequence ID" value="SJZ44528.1"/>
    <property type="molecule type" value="Genomic_DNA"/>
</dbReference>
<keyword evidence="3" id="KW-1185">Reference proteome</keyword>
<dbReference type="AlphaFoldDB" id="A0A1T4KQA1"/>
<keyword evidence="1" id="KW-0812">Transmembrane</keyword>
<keyword evidence="1" id="KW-0472">Membrane</keyword>
<keyword evidence="1" id="KW-1133">Transmembrane helix</keyword>
<sequence length="55" mass="6136">MNKKKFVVKIAMIIIGSNAILPIIGLSHNKYGELPRGDSSLVARAEQLKDDEIHY</sequence>
<gene>
    <name evidence="2" type="ORF">SAMN02745116_00327</name>
</gene>
<dbReference type="RefSeq" id="WP_159443167.1">
    <property type="nucleotide sequence ID" value="NZ_FUXI01000003.1"/>
</dbReference>
<dbReference type="Proteomes" id="UP000190328">
    <property type="component" value="Unassembled WGS sequence"/>
</dbReference>
<proteinExistence type="predicted"/>
<accession>A0A1T4KQA1</accession>
<name>A0A1T4KQA1_9ENTE</name>
<feature type="transmembrane region" description="Helical" evidence="1">
    <location>
        <begin position="6"/>
        <end position="26"/>
    </location>
</feature>
<evidence type="ECO:0000313" key="3">
    <source>
        <dbReference type="Proteomes" id="UP000190328"/>
    </source>
</evidence>
<organism evidence="2 3">
    <name type="scientific">Pilibacter termitis</name>
    <dbReference type="NCBI Taxonomy" id="263852"/>
    <lineage>
        <taxon>Bacteria</taxon>
        <taxon>Bacillati</taxon>
        <taxon>Bacillota</taxon>
        <taxon>Bacilli</taxon>
        <taxon>Lactobacillales</taxon>
        <taxon>Enterococcaceae</taxon>
        <taxon>Pilibacter</taxon>
    </lineage>
</organism>
<evidence type="ECO:0000313" key="2">
    <source>
        <dbReference type="EMBL" id="SJZ44528.1"/>
    </source>
</evidence>